<evidence type="ECO:0000313" key="2">
    <source>
        <dbReference type="Proteomes" id="UP000223072"/>
    </source>
</evidence>
<name>A0A1L7DQ67_9CAUD</name>
<dbReference type="EMBL" id="KY290756">
    <property type="protein sequence ID" value="APU00152.1"/>
    <property type="molecule type" value="Genomic_DNA"/>
</dbReference>
<accession>A0A1L7DQ67</accession>
<reference evidence="1 2" key="1">
    <citation type="submission" date="2016-12" db="EMBL/GenBank/DDBJ databases">
        <title>Characterization and Genomic Analysis of a new Vibrio alginolyticus Phage Vp670, with an Endolysin gene cwlQ.</title>
        <authorList>
            <person name="Liu Q."/>
            <person name="Luo P."/>
            <person name="Tian Y."/>
            <person name="Yun L."/>
        </authorList>
    </citation>
    <scope>NUCLEOTIDE SEQUENCE [LARGE SCALE GENOMIC DNA]</scope>
</reference>
<dbReference type="Proteomes" id="UP000223072">
    <property type="component" value="Segment"/>
</dbReference>
<keyword evidence="2" id="KW-1185">Reference proteome</keyword>
<protein>
    <submittedName>
        <fullName evidence="1">Uncharacterized protein</fullName>
    </submittedName>
</protein>
<gene>
    <name evidence="1" type="ORF">QD07_15</name>
</gene>
<evidence type="ECO:0000313" key="1">
    <source>
        <dbReference type="EMBL" id="APU00152.1"/>
    </source>
</evidence>
<organism evidence="1 2">
    <name type="scientific">Vibrio phage Vp670</name>
    <dbReference type="NCBI Taxonomy" id="1932890"/>
    <lineage>
        <taxon>Viruses</taxon>
        <taxon>Duplodnaviria</taxon>
        <taxon>Heunggongvirae</taxon>
        <taxon>Uroviricota</taxon>
        <taxon>Caudoviricetes</taxon>
        <taxon>Autographivirales</taxon>
        <taxon>Autosignataviridae</taxon>
        <taxon>Colwellvirinae</taxon>
        <taxon>Kaohsiungvirus</taxon>
        <taxon>Kaohsiungvirus Vp670</taxon>
    </lineage>
</organism>
<proteinExistence type="predicted"/>
<sequence>MQTELPYQTFKSLLIKRDFELYQKWLHNGLTYCSGAHKIEYSNREKDILWCVSQQARRITNCKEQ</sequence>